<dbReference type="InterPro" id="IPR001647">
    <property type="entry name" value="HTH_TetR"/>
</dbReference>
<dbReference type="GO" id="GO:0000976">
    <property type="term" value="F:transcription cis-regulatory region binding"/>
    <property type="evidence" value="ECO:0007669"/>
    <property type="project" value="TreeGrafter"/>
</dbReference>
<keyword evidence="5" id="KW-1185">Reference proteome</keyword>
<proteinExistence type="predicted"/>
<dbReference type="HOGENOM" id="CLU_069356_11_1_11"/>
<dbReference type="SUPFAM" id="SSF46689">
    <property type="entry name" value="Homeodomain-like"/>
    <property type="match status" value="1"/>
</dbReference>
<reference evidence="4 5" key="1">
    <citation type="journal article" date="2014" name="BMC Genomics">
        <title>Complete genome sequence of producer of the glycopeptide antibiotic Aculeximycin Kutzneria albida DSM 43870T, a representative of minor genus of Pseudonocardiaceae.</title>
        <authorList>
            <person name="Rebets Y."/>
            <person name="Tokovenko B."/>
            <person name="Lushchyk I."/>
            <person name="Ruckert C."/>
            <person name="Zaburannyi N."/>
            <person name="Bechthold A."/>
            <person name="Kalinowski J."/>
            <person name="Luzhetskyy A."/>
        </authorList>
    </citation>
    <scope>NUCLEOTIDE SEQUENCE [LARGE SCALE GENOMIC DNA]</scope>
    <source>
        <strain evidence="4">DSM 43870</strain>
    </source>
</reference>
<organism evidence="4 5">
    <name type="scientific">Kutzneria albida DSM 43870</name>
    <dbReference type="NCBI Taxonomy" id="1449976"/>
    <lineage>
        <taxon>Bacteria</taxon>
        <taxon>Bacillati</taxon>
        <taxon>Actinomycetota</taxon>
        <taxon>Actinomycetes</taxon>
        <taxon>Pseudonocardiales</taxon>
        <taxon>Pseudonocardiaceae</taxon>
        <taxon>Kutzneria</taxon>
    </lineage>
</organism>
<dbReference type="Pfam" id="PF00440">
    <property type="entry name" value="TetR_N"/>
    <property type="match status" value="1"/>
</dbReference>
<feature type="domain" description="HTH tetR-type" evidence="3">
    <location>
        <begin position="21"/>
        <end position="80"/>
    </location>
</feature>
<name>W5WEG6_9PSEU</name>
<dbReference type="PANTHER" id="PTHR30055:SF160">
    <property type="entry name" value="TRANSCRIPTIONAL REGULATORY PROTEIN (PROBABLY ASNC-FAMILY)-RELATED"/>
    <property type="match status" value="1"/>
</dbReference>
<dbReference type="InterPro" id="IPR050109">
    <property type="entry name" value="HTH-type_TetR-like_transc_reg"/>
</dbReference>
<gene>
    <name evidence="4" type="ORF">KALB_5871</name>
</gene>
<protein>
    <recommendedName>
        <fullName evidence="3">HTH tetR-type domain-containing protein</fullName>
    </recommendedName>
</protein>
<evidence type="ECO:0000313" key="4">
    <source>
        <dbReference type="EMBL" id="AHH99232.1"/>
    </source>
</evidence>
<dbReference type="InterPro" id="IPR009057">
    <property type="entry name" value="Homeodomain-like_sf"/>
</dbReference>
<dbReference type="PRINTS" id="PR00455">
    <property type="entry name" value="HTHTETR"/>
</dbReference>
<dbReference type="InterPro" id="IPR036271">
    <property type="entry name" value="Tet_transcr_reg_TetR-rel_C_sf"/>
</dbReference>
<dbReference type="PROSITE" id="PS50977">
    <property type="entry name" value="HTH_TETR_2"/>
    <property type="match status" value="1"/>
</dbReference>
<evidence type="ECO:0000259" key="3">
    <source>
        <dbReference type="PROSITE" id="PS50977"/>
    </source>
</evidence>
<feature type="DNA-binding region" description="H-T-H motif" evidence="2">
    <location>
        <begin position="43"/>
        <end position="62"/>
    </location>
</feature>
<dbReference type="PANTHER" id="PTHR30055">
    <property type="entry name" value="HTH-TYPE TRANSCRIPTIONAL REGULATOR RUTR"/>
    <property type="match status" value="1"/>
</dbReference>
<dbReference type="KEGG" id="kal:KALB_5871"/>
<dbReference type="AlphaFoldDB" id="W5WEG6"/>
<dbReference type="Gene3D" id="1.10.357.10">
    <property type="entry name" value="Tetracycline Repressor, domain 2"/>
    <property type="match status" value="1"/>
</dbReference>
<sequence length="227" mass="24949">MVSVSNNVTDRRAARWAGQRAKRQSEFVDAAIAAIAEHGPSVSTEQIAARAGVARPQLYRHFRAAEDLHQAIAQRAAKMITAELTPQITNASGSPLHMIEQIVHTLVRWMAEHTNLLEYVTQRAVLSPDGQHDVVADIKATIAIQLSALLGAYFRVFEMDTATVDPLAFGLVGFVESATRRWLHEPGSLSQEALVGHLSKWIWGMLDHSLRAEGITLDPNQPLPPAR</sequence>
<dbReference type="GO" id="GO:0003700">
    <property type="term" value="F:DNA-binding transcription factor activity"/>
    <property type="evidence" value="ECO:0007669"/>
    <property type="project" value="TreeGrafter"/>
</dbReference>
<dbReference type="EMBL" id="CP007155">
    <property type="protein sequence ID" value="AHH99232.1"/>
    <property type="molecule type" value="Genomic_DNA"/>
</dbReference>
<accession>W5WEG6</accession>
<dbReference type="STRING" id="1449976.KALB_5871"/>
<evidence type="ECO:0000256" key="1">
    <source>
        <dbReference type="ARBA" id="ARBA00023125"/>
    </source>
</evidence>
<keyword evidence="1 2" id="KW-0238">DNA-binding</keyword>
<evidence type="ECO:0000313" key="5">
    <source>
        <dbReference type="Proteomes" id="UP000019225"/>
    </source>
</evidence>
<dbReference type="Proteomes" id="UP000019225">
    <property type="component" value="Chromosome"/>
</dbReference>
<dbReference type="eggNOG" id="COG1309">
    <property type="taxonomic scope" value="Bacteria"/>
</dbReference>
<evidence type="ECO:0000256" key="2">
    <source>
        <dbReference type="PROSITE-ProRule" id="PRU00335"/>
    </source>
</evidence>
<dbReference type="SUPFAM" id="SSF48498">
    <property type="entry name" value="Tetracyclin repressor-like, C-terminal domain"/>
    <property type="match status" value="1"/>
</dbReference>